<dbReference type="Proteomes" id="UP000267821">
    <property type="component" value="Unassembled WGS sequence"/>
</dbReference>
<organism evidence="2 3">
    <name type="scientific">Terfezia boudieri ATCC MYA-4762</name>
    <dbReference type="NCBI Taxonomy" id="1051890"/>
    <lineage>
        <taxon>Eukaryota</taxon>
        <taxon>Fungi</taxon>
        <taxon>Dikarya</taxon>
        <taxon>Ascomycota</taxon>
        <taxon>Pezizomycotina</taxon>
        <taxon>Pezizomycetes</taxon>
        <taxon>Pezizales</taxon>
        <taxon>Pezizaceae</taxon>
        <taxon>Terfezia</taxon>
    </lineage>
</organism>
<proteinExistence type="predicted"/>
<reference evidence="2 3" key="1">
    <citation type="journal article" date="2018" name="Nat. Ecol. Evol.">
        <title>Pezizomycetes genomes reveal the molecular basis of ectomycorrhizal truffle lifestyle.</title>
        <authorList>
            <person name="Murat C."/>
            <person name="Payen T."/>
            <person name="Noel B."/>
            <person name="Kuo A."/>
            <person name="Morin E."/>
            <person name="Chen J."/>
            <person name="Kohler A."/>
            <person name="Krizsan K."/>
            <person name="Balestrini R."/>
            <person name="Da Silva C."/>
            <person name="Montanini B."/>
            <person name="Hainaut M."/>
            <person name="Levati E."/>
            <person name="Barry K.W."/>
            <person name="Belfiori B."/>
            <person name="Cichocki N."/>
            <person name="Clum A."/>
            <person name="Dockter R.B."/>
            <person name="Fauchery L."/>
            <person name="Guy J."/>
            <person name="Iotti M."/>
            <person name="Le Tacon F."/>
            <person name="Lindquist E.A."/>
            <person name="Lipzen A."/>
            <person name="Malagnac F."/>
            <person name="Mello A."/>
            <person name="Molinier V."/>
            <person name="Miyauchi S."/>
            <person name="Poulain J."/>
            <person name="Riccioni C."/>
            <person name="Rubini A."/>
            <person name="Sitrit Y."/>
            <person name="Splivallo R."/>
            <person name="Traeger S."/>
            <person name="Wang M."/>
            <person name="Zifcakova L."/>
            <person name="Wipf D."/>
            <person name="Zambonelli A."/>
            <person name="Paolocci F."/>
            <person name="Nowrousian M."/>
            <person name="Ottonello S."/>
            <person name="Baldrian P."/>
            <person name="Spatafora J.W."/>
            <person name="Henrissat B."/>
            <person name="Nagy L.G."/>
            <person name="Aury J.M."/>
            <person name="Wincker P."/>
            <person name="Grigoriev I.V."/>
            <person name="Bonfante P."/>
            <person name="Martin F.M."/>
        </authorList>
    </citation>
    <scope>NUCLEOTIDE SEQUENCE [LARGE SCALE GENOMIC DNA]</scope>
    <source>
        <strain evidence="2 3">ATCC MYA-4762</strain>
    </source>
</reference>
<dbReference type="AlphaFoldDB" id="A0A3N4LLF0"/>
<name>A0A3N4LLF0_9PEZI</name>
<feature type="region of interest" description="Disordered" evidence="1">
    <location>
        <begin position="79"/>
        <end position="101"/>
    </location>
</feature>
<sequence>MVAGSWLSCSFARTLIRGPIEKMASPVRNPPFSALPPPTTYIARSTFKFPPPTTPPTTSRSVANITALFHRYTPTSSDTHSYIPYLPPPPPPPPPTKPLQRQTCRGTFLPPQHYQRLVVVFPRRIACT</sequence>
<evidence type="ECO:0000313" key="3">
    <source>
        <dbReference type="Proteomes" id="UP000267821"/>
    </source>
</evidence>
<protein>
    <submittedName>
        <fullName evidence="2">Uncharacterized protein</fullName>
    </submittedName>
</protein>
<evidence type="ECO:0000256" key="1">
    <source>
        <dbReference type="SAM" id="MobiDB-lite"/>
    </source>
</evidence>
<keyword evidence="3" id="KW-1185">Reference proteome</keyword>
<dbReference type="InParanoid" id="A0A3N4LLF0"/>
<accession>A0A3N4LLF0</accession>
<gene>
    <name evidence="2" type="ORF">L211DRAFT_347130</name>
</gene>
<evidence type="ECO:0000313" key="2">
    <source>
        <dbReference type="EMBL" id="RPB22299.1"/>
    </source>
</evidence>
<dbReference type="EMBL" id="ML121553">
    <property type="protein sequence ID" value="RPB22299.1"/>
    <property type="molecule type" value="Genomic_DNA"/>
</dbReference>
<feature type="compositionally biased region" description="Pro residues" evidence="1">
    <location>
        <begin position="85"/>
        <end position="97"/>
    </location>
</feature>